<sequence length="488" mass="54417">MAAPLSPGKRLALEVATRLSSVLSVIGAAIIISTFVCFPFFRKPINRIVFFATWGNLLANVATLISTAVLPEASQPPSGLCEFQGTLIQWFMQADAFWVLCMATNVFLVFFNGYDAQQLRHLEKWYFVFSYGLPGIPSIVYVILGRTGHQIMGSATLWCWVKADVDWMRIAFFYGPVWVVIAATISIYTVTGYRIWKRRAELRTMAKHRASTMRSLYATRDNTPIPFTSMNNIVVTTQIKCDVQREDTISRTASPEPDHDSTSSFSSTHVLSKANKATDAAKRPAPAVAATRIPGVQPNDTEAQRTPDQHNTGAASRNGYQATIIATNTPTDFPDTPTALSYTRPTPRRTAEGHAASMAYLQVAFLMFLALFVVWLPSSINRMHQFVHHGHPSYPLNLISALVLPLQGAWNATIYIFTTRAECRRAWRILVAKLKGEPAPSLPRHNEYRKETMTSSRDTRESGEGIDMQDMLQQGGPVRSEYAERGSR</sequence>
<evidence type="ECO:0000259" key="7">
    <source>
        <dbReference type="PROSITE" id="PS50261"/>
    </source>
</evidence>
<dbReference type="PANTHER" id="PTHR23112:SF0">
    <property type="entry name" value="TRANSMEMBRANE PROTEIN 116"/>
    <property type="match status" value="1"/>
</dbReference>
<reference evidence="8" key="1">
    <citation type="submission" date="2020-01" db="EMBL/GenBank/DDBJ databases">
        <authorList>
            <consortium name="DOE Joint Genome Institute"/>
            <person name="Haridas S."/>
            <person name="Albert R."/>
            <person name="Binder M."/>
            <person name="Bloem J."/>
            <person name="Labutti K."/>
            <person name="Salamov A."/>
            <person name="Andreopoulos B."/>
            <person name="Baker S.E."/>
            <person name="Barry K."/>
            <person name="Bills G."/>
            <person name="Bluhm B.H."/>
            <person name="Cannon C."/>
            <person name="Castanera R."/>
            <person name="Culley D.E."/>
            <person name="Daum C."/>
            <person name="Ezra D."/>
            <person name="Gonzalez J.B."/>
            <person name="Henrissat B."/>
            <person name="Kuo A."/>
            <person name="Liang C."/>
            <person name="Lipzen A."/>
            <person name="Lutzoni F."/>
            <person name="Magnuson J."/>
            <person name="Mondo S."/>
            <person name="Nolan M."/>
            <person name="Ohm R."/>
            <person name="Pangilinan J."/>
            <person name="Park H.-J."/>
            <person name="Ramirez L."/>
            <person name="Alfaro M."/>
            <person name="Sun H."/>
            <person name="Tritt A."/>
            <person name="Yoshinaga Y."/>
            <person name="Zwiers L.-H."/>
            <person name="Turgeon B.G."/>
            <person name="Goodwin S.B."/>
            <person name="Spatafora J.W."/>
            <person name="Crous P.W."/>
            <person name="Grigoriev I.V."/>
        </authorList>
    </citation>
    <scope>NUCLEOTIDE SEQUENCE</scope>
    <source>
        <strain evidence="8">P77</strain>
    </source>
</reference>
<dbReference type="GO" id="GO:0007189">
    <property type="term" value="P:adenylate cyclase-activating G protein-coupled receptor signaling pathway"/>
    <property type="evidence" value="ECO:0007669"/>
    <property type="project" value="TreeGrafter"/>
</dbReference>
<feature type="transmembrane region" description="Helical" evidence="6">
    <location>
        <begin position="125"/>
        <end position="144"/>
    </location>
</feature>
<organism evidence="8 9">
    <name type="scientific">Decorospora gaudefroyi</name>
    <dbReference type="NCBI Taxonomy" id="184978"/>
    <lineage>
        <taxon>Eukaryota</taxon>
        <taxon>Fungi</taxon>
        <taxon>Dikarya</taxon>
        <taxon>Ascomycota</taxon>
        <taxon>Pezizomycotina</taxon>
        <taxon>Dothideomycetes</taxon>
        <taxon>Pleosporomycetidae</taxon>
        <taxon>Pleosporales</taxon>
        <taxon>Pleosporineae</taxon>
        <taxon>Pleosporaceae</taxon>
        <taxon>Decorospora</taxon>
    </lineage>
</organism>
<dbReference type="SUPFAM" id="SSF81321">
    <property type="entry name" value="Family A G protein-coupled receptor-like"/>
    <property type="match status" value="1"/>
</dbReference>
<dbReference type="AlphaFoldDB" id="A0A6A5KUW6"/>
<dbReference type="EMBL" id="ML975249">
    <property type="protein sequence ID" value="KAF1838756.1"/>
    <property type="molecule type" value="Genomic_DNA"/>
</dbReference>
<evidence type="ECO:0000256" key="1">
    <source>
        <dbReference type="ARBA" id="ARBA00004141"/>
    </source>
</evidence>
<dbReference type="InterPro" id="IPR017981">
    <property type="entry name" value="GPCR_2-like_7TM"/>
</dbReference>
<keyword evidence="4 6" id="KW-0472">Membrane</keyword>
<dbReference type="GO" id="GO:0005886">
    <property type="term" value="C:plasma membrane"/>
    <property type="evidence" value="ECO:0007669"/>
    <property type="project" value="TreeGrafter"/>
</dbReference>
<feature type="transmembrane region" description="Helical" evidence="6">
    <location>
        <begin position="90"/>
        <end position="113"/>
    </location>
</feature>
<protein>
    <submittedName>
        <fullName evidence="8">G protein coupled receptor family protein</fullName>
    </submittedName>
</protein>
<feature type="transmembrane region" description="Helical" evidence="6">
    <location>
        <begin position="398"/>
        <end position="418"/>
    </location>
</feature>
<feature type="compositionally biased region" description="Low complexity" evidence="5">
    <location>
        <begin position="283"/>
        <end position="292"/>
    </location>
</feature>
<dbReference type="PROSITE" id="PS50261">
    <property type="entry name" value="G_PROTEIN_RECEP_F2_4"/>
    <property type="match status" value="1"/>
</dbReference>
<gene>
    <name evidence="8" type="ORF">BDW02DRAFT_337039</name>
</gene>
<proteinExistence type="predicted"/>
<feature type="compositionally biased region" description="Polar residues" evidence="5">
    <location>
        <begin position="309"/>
        <end position="319"/>
    </location>
</feature>
<comment type="subcellular location">
    <subcellularLocation>
        <location evidence="1">Membrane</location>
        <topology evidence="1">Multi-pass membrane protein</topology>
    </subcellularLocation>
</comment>
<feature type="transmembrane region" description="Helical" evidence="6">
    <location>
        <begin position="48"/>
        <end position="70"/>
    </location>
</feature>
<dbReference type="Gene3D" id="1.20.1070.10">
    <property type="entry name" value="Rhodopsin 7-helix transmembrane proteins"/>
    <property type="match status" value="1"/>
</dbReference>
<feature type="transmembrane region" description="Helical" evidence="6">
    <location>
        <begin position="358"/>
        <end position="378"/>
    </location>
</feature>
<evidence type="ECO:0000256" key="2">
    <source>
        <dbReference type="ARBA" id="ARBA00022692"/>
    </source>
</evidence>
<keyword evidence="2 6" id="KW-0812">Transmembrane</keyword>
<accession>A0A6A5KUW6</accession>
<feature type="region of interest" description="Disordered" evidence="5">
    <location>
        <begin position="441"/>
        <end position="488"/>
    </location>
</feature>
<keyword evidence="3 6" id="KW-1133">Transmembrane helix</keyword>
<keyword evidence="9" id="KW-1185">Reference proteome</keyword>
<name>A0A6A5KUW6_9PLEO</name>
<keyword evidence="8" id="KW-0675">Receptor</keyword>
<feature type="compositionally biased region" description="Basic and acidic residues" evidence="5">
    <location>
        <begin position="444"/>
        <end position="463"/>
    </location>
</feature>
<evidence type="ECO:0000256" key="3">
    <source>
        <dbReference type="ARBA" id="ARBA00022989"/>
    </source>
</evidence>
<evidence type="ECO:0000313" key="9">
    <source>
        <dbReference type="Proteomes" id="UP000800040"/>
    </source>
</evidence>
<dbReference type="GO" id="GO:0007166">
    <property type="term" value="P:cell surface receptor signaling pathway"/>
    <property type="evidence" value="ECO:0007669"/>
    <property type="project" value="InterPro"/>
</dbReference>
<dbReference type="Pfam" id="PF05462">
    <property type="entry name" value="Dicty_CAR"/>
    <property type="match status" value="1"/>
</dbReference>
<feature type="region of interest" description="Disordered" evidence="5">
    <location>
        <begin position="250"/>
        <end position="319"/>
    </location>
</feature>
<evidence type="ECO:0000256" key="5">
    <source>
        <dbReference type="SAM" id="MobiDB-lite"/>
    </source>
</evidence>
<feature type="transmembrane region" description="Helical" evidence="6">
    <location>
        <begin position="171"/>
        <end position="196"/>
    </location>
</feature>
<dbReference type="OrthoDB" id="18453at2759"/>
<feature type="domain" description="G-protein coupled receptors family 2 profile 2" evidence="7">
    <location>
        <begin position="13"/>
        <end position="188"/>
    </location>
</feature>
<evidence type="ECO:0000256" key="6">
    <source>
        <dbReference type="SAM" id="Phobius"/>
    </source>
</evidence>
<dbReference type="Proteomes" id="UP000800040">
    <property type="component" value="Unassembled WGS sequence"/>
</dbReference>
<dbReference type="GO" id="GO:0004930">
    <property type="term" value="F:G protein-coupled receptor activity"/>
    <property type="evidence" value="ECO:0007669"/>
    <property type="project" value="TreeGrafter"/>
</dbReference>
<evidence type="ECO:0000256" key="4">
    <source>
        <dbReference type="ARBA" id="ARBA00023136"/>
    </source>
</evidence>
<evidence type="ECO:0000313" key="8">
    <source>
        <dbReference type="EMBL" id="KAF1838756.1"/>
    </source>
</evidence>
<feature type="transmembrane region" description="Helical" evidence="6">
    <location>
        <begin position="20"/>
        <end position="41"/>
    </location>
</feature>
<dbReference type="PANTHER" id="PTHR23112">
    <property type="entry name" value="G PROTEIN-COUPLED RECEPTOR 157-RELATED"/>
    <property type="match status" value="1"/>
</dbReference>